<comment type="similarity">
    <text evidence="1">Belongs to the ABC transporter superfamily.</text>
</comment>
<evidence type="ECO:0000313" key="7">
    <source>
        <dbReference type="Proteomes" id="UP000295344"/>
    </source>
</evidence>
<dbReference type="PROSITE" id="PS50893">
    <property type="entry name" value="ABC_TRANSPORTER_2"/>
    <property type="match status" value="1"/>
</dbReference>
<evidence type="ECO:0000256" key="3">
    <source>
        <dbReference type="ARBA" id="ARBA00022741"/>
    </source>
</evidence>
<evidence type="ECO:0000256" key="2">
    <source>
        <dbReference type="ARBA" id="ARBA00022448"/>
    </source>
</evidence>
<comment type="caution">
    <text evidence="6">The sequence shown here is derived from an EMBL/GenBank/DDBJ whole genome shotgun (WGS) entry which is preliminary data.</text>
</comment>
<dbReference type="GO" id="GO:0005524">
    <property type="term" value="F:ATP binding"/>
    <property type="evidence" value="ECO:0007669"/>
    <property type="project" value="UniProtKB-KW"/>
</dbReference>
<evidence type="ECO:0000256" key="4">
    <source>
        <dbReference type="ARBA" id="ARBA00022840"/>
    </source>
</evidence>
<dbReference type="PROSITE" id="PS00211">
    <property type="entry name" value="ABC_TRANSPORTER_1"/>
    <property type="match status" value="1"/>
</dbReference>
<evidence type="ECO:0000256" key="1">
    <source>
        <dbReference type="ARBA" id="ARBA00005417"/>
    </source>
</evidence>
<dbReference type="EMBL" id="SOAM01000002">
    <property type="protein sequence ID" value="TDS76958.1"/>
    <property type="molecule type" value="Genomic_DNA"/>
</dbReference>
<name>A0A4R7FKS9_9MICO</name>
<gene>
    <name evidence="6" type="ORF">CLV52_1897</name>
</gene>
<dbReference type="SMART" id="SM00382">
    <property type="entry name" value="AAA"/>
    <property type="match status" value="1"/>
</dbReference>
<dbReference type="GO" id="GO:0016887">
    <property type="term" value="F:ATP hydrolysis activity"/>
    <property type="evidence" value="ECO:0007669"/>
    <property type="project" value="InterPro"/>
</dbReference>
<evidence type="ECO:0000259" key="5">
    <source>
        <dbReference type="PROSITE" id="PS50893"/>
    </source>
</evidence>
<proteinExistence type="inferred from homology"/>
<dbReference type="Pfam" id="PF00005">
    <property type="entry name" value="ABC_tran"/>
    <property type="match status" value="1"/>
</dbReference>
<dbReference type="PANTHER" id="PTHR43335">
    <property type="entry name" value="ABC TRANSPORTER, ATP-BINDING PROTEIN"/>
    <property type="match status" value="1"/>
</dbReference>
<dbReference type="InterPro" id="IPR003593">
    <property type="entry name" value="AAA+_ATPase"/>
</dbReference>
<sequence length="311" mass="32006">MSTGLAIETDGLSKRFRGHDAVADVALAVPDGSVFGFLGPNGSGKTTTIRMLLGLVSPTAGTAAVLGSPMPDGAAGVLPRVGALVEGPGFAGYLSGAANLARLDSADPLADPRTRRRRIGEALDRVGLGAAAGKRVKAYSLGMKQRLGIANALLRPRDLLVLDEPTNGLDPQGTREVRTLVRGLAEGGTTVFVSSHLLSEIEQMCTHAAVMRTGRLVAQGTLDELRGAAGDDRLHLRTPDAEQALAALTGAGLTPSLSGQEVVAPLQGRPVEDLVAALVAAGVRVRGVRLAEASLEDRFVALTGEGFDVES</sequence>
<feature type="domain" description="ABC transporter" evidence="5">
    <location>
        <begin position="7"/>
        <end position="238"/>
    </location>
</feature>
<evidence type="ECO:0000313" key="6">
    <source>
        <dbReference type="EMBL" id="TDS76958.1"/>
    </source>
</evidence>
<protein>
    <submittedName>
        <fullName evidence="6">ABC-2 type transport system ATP-binding protein</fullName>
    </submittedName>
</protein>
<dbReference type="RefSeq" id="WP_211342666.1">
    <property type="nucleotide sequence ID" value="NZ_BAAARP010000002.1"/>
</dbReference>
<dbReference type="AlphaFoldDB" id="A0A4R7FKS9"/>
<dbReference type="InterPro" id="IPR027417">
    <property type="entry name" value="P-loop_NTPase"/>
</dbReference>
<reference evidence="6 7" key="1">
    <citation type="submission" date="2019-03" db="EMBL/GenBank/DDBJ databases">
        <title>Genomic Encyclopedia of Archaeal and Bacterial Type Strains, Phase II (KMG-II): from individual species to whole genera.</title>
        <authorList>
            <person name="Goeker M."/>
        </authorList>
    </citation>
    <scope>NUCLEOTIDE SEQUENCE [LARGE SCALE GENOMIC DNA]</scope>
    <source>
        <strain evidence="6 7">DSM 24782</strain>
    </source>
</reference>
<dbReference type="Proteomes" id="UP000295344">
    <property type="component" value="Unassembled WGS sequence"/>
</dbReference>
<organism evidence="6 7">
    <name type="scientific">Amnibacterium kyonggiense</name>
    <dbReference type="NCBI Taxonomy" id="595671"/>
    <lineage>
        <taxon>Bacteria</taxon>
        <taxon>Bacillati</taxon>
        <taxon>Actinomycetota</taxon>
        <taxon>Actinomycetes</taxon>
        <taxon>Micrococcales</taxon>
        <taxon>Microbacteriaceae</taxon>
        <taxon>Amnibacterium</taxon>
    </lineage>
</organism>
<keyword evidence="7" id="KW-1185">Reference proteome</keyword>
<dbReference type="InterPro" id="IPR017871">
    <property type="entry name" value="ABC_transporter-like_CS"/>
</dbReference>
<dbReference type="Gene3D" id="3.40.50.300">
    <property type="entry name" value="P-loop containing nucleotide triphosphate hydrolases"/>
    <property type="match status" value="1"/>
</dbReference>
<dbReference type="SUPFAM" id="SSF52540">
    <property type="entry name" value="P-loop containing nucleoside triphosphate hydrolases"/>
    <property type="match status" value="1"/>
</dbReference>
<dbReference type="PANTHER" id="PTHR43335:SF4">
    <property type="entry name" value="ABC TRANSPORTER, ATP-BINDING PROTEIN"/>
    <property type="match status" value="1"/>
</dbReference>
<keyword evidence="3" id="KW-0547">Nucleotide-binding</keyword>
<keyword evidence="2" id="KW-0813">Transport</keyword>
<keyword evidence="4 6" id="KW-0067">ATP-binding</keyword>
<dbReference type="InterPro" id="IPR003439">
    <property type="entry name" value="ABC_transporter-like_ATP-bd"/>
</dbReference>
<accession>A0A4R7FKS9</accession>